<sequence>MPIPVTRVLPWTGADGRTCLLITDPEAPGPVSRAADRIEAVQLGMGMGLIEHARDMLADPEADAGQVRYLAGRLTESLRDVVCVAASRGNRLDGSAEDATGSSVADGHRSHRG</sequence>
<keyword evidence="3" id="KW-1185">Reference proteome</keyword>
<accession>A0ABY9I429</accession>
<protein>
    <recommendedName>
        <fullName evidence="4">ANTAR domain-containing protein</fullName>
    </recommendedName>
</protein>
<reference evidence="2 3" key="1">
    <citation type="submission" date="2023-03" db="EMBL/GenBank/DDBJ databases">
        <title>Isolation and description of six Streptomyces strains from soil environments, able to metabolize different microbial glucans.</title>
        <authorList>
            <person name="Widen T."/>
            <person name="Larsbrink J."/>
        </authorList>
    </citation>
    <scope>NUCLEOTIDE SEQUENCE [LARGE SCALE GENOMIC DNA]</scope>
    <source>
        <strain evidence="2 3">Mut2</strain>
    </source>
</reference>
<feature type="region of interest" description="Disordered" evidence="1">
    <location>
        <begin position="91"/>
        <end position="113"/>
    </location>
</feature>
<gene>
    <name evidence="2" type="ORF">P8A22_14540</name>
</gene>
<evidence type="ECO:0008006" key="4">
    <source>
        <dbReference type="Google" id="ProtNLM"/>
    </source>
</evidence>
<evidence type="ECO:0000313" key="2">
    <source>
        <dbReference type="EMBL" id="WLQ41099.1"/>
    </source>
</evidence>
<name>A0ABY9I429_9ACTN</name>
<evidence type="ECO:0000313" key="3">
    <source>
        <dbReference type="Proteomes" id="UP001229952"/>
    </source>
</evidence>
<proteinExistence type="predicted"/>
<dbReference type="Proteomes" id="UP001229952">
    <property type="component" value="Chromosome"/>
</dbReference>
<evidence type="ECO:0000256" key="1">
    <source>
        <dbReference type="SAM" id="MobiDB-lite"/>
    </source>
</evidence>
<dbReference type="RefSeq" id="WP_306087712.1">
    <property type="nucleotide sequence ID" value="NZ_CP120992.1"/>
</dbReference>
<dbReference type="EMBL" id="CP120992">
    <property type="protein sequence ID" value="WLQ41099.1"/>
    <property type="molecule type" value="Genomic_DNA"/>
</dbReference>
<organism evidence="2 3">
    <name type="scientific">Streptomyces laculatispora</name>
    <dbReference type="NCBI Taxonomy" id="887464"/>
    <lineage>
        <taxon>Bacteria</taxon>
        <taxon>Bacillati</taxon>
        <taxon>Actinomycetota</taxon>
        <taxon>Actinomycetes</taxon>
        <taxon>Kitasatosporales</taxon>
        <taxon>Streptomycetaceae</taxon>
        <taxon>Streptomyces</taxon>
    </lineage>
</organism>